<keyword evidence="4" id="KW-1185">Reference proteome</keyword>
<evidence type="ECO:0000259" key="2">
    <source>
        <dbReference type="PROSITE" id="PS51011"/>
    </source>
</evidence>
<name>A0A2U1P5T5_ARTAN</name>
<evidence type="ECO:0000256" key="1">
    <source>
        <dbReference type="SAM" id="MobiDB-lite"/>
    </source>
</evidence>
<dbReference type="OrthoDB" id="1751533at2759"/>
<dbReference type="PANTHER" id="PTHR46410:SF26">
    <property type="entry name" value="BULB-TYPE LECTIN DOMAIN-CONTAINING PROTEIN-RELATED"/>
    <property type="match status" value="1"/>
</dbReference>
<comment type="caution">
    <text evidence="3">The sequence shown here is derived from an EMBL/GenBank/DDBJ whole genome shotgun (WGS) entry which is preliminary data.</text>
</comment>
<dbReference type="InterPro" id="IPR036431">
    <property type="entry name" value="ARID_dom_sf"/>
</dbReference>
<dbReference type="Pfam" id="PF01388">
    <property type="entry name" value="ARID"/>
    <property type="match status" value="1"/>
</dbReference>
<dbReference type="Proteomes" id="UP000245207">
    <property type="component" value="Unassembled WGS sequence"/>
</dbReference>
<feature type="domain" description="ARID" evidence="2">
    <location>
        <begin position="198"/>
        <end position="290"/>
    </location>
</feature>
<dbReference type="InterPro" id="IPR001606">
    <property type="entry name" value="ARID_dom"/>
</dbReference>
<gene>
    <name evidence="3" type="ORF">CTI12_AA191420</name>
</gene>
<dbReference type="Gene3D" id="1.10.150.60">
    <property type="entry name" value="ARID DNA-binding domain"/>
    <property type="match status" value="1"/>
</dbReference>
<accession>A0A2U1P5T5</accession>
<reference evidence="3 4" key="1">
    <citation type="journal article" date="2018" name="Mol. Plant">
        <title>The genome of Artemisia annua provides insight into the evolution of Asteraceae family and artemisinin biosynthesis.</title>
        <authorList>
            <person name="Shen Q."/>
            <person name="Zhang L."/>
            <person name="Liao Z."/>
            <person name="Wang S."/>
            <person name="Yan T."/>
            <person name="Shi P."/>
            <person name="Liu M."/>
            <person name="Fu X."/>
            <person name="Pan Q."/>
            <person name="Wang Y."/>
            <person name="Lv Z."/>
            <person name="Lu X."/>
            <person name="Zhang F."/>
            <person name="Jiang W."/>
            <person name="Ma Y."/>
            <person name="Chen M."/>
            <person name="Hao X."/>
            <person name="Li L."/>
            <person name="Tang Y."/>
            <person name="Lv G."/>
            <person name="Zhou Y."/>
            <person name="Sun X."/>
            <person name="Brodelius P.E."/>
            <person name="Rose J.K.C."/>
            <person name="Tang K."/>
        </authorList>
    </citation>
    <scope>NUCLEOTIDE SEQUENCE [LARGE SCALE GENOMIC DNA]</scope>
    <source>
        <strain evidence="4">cv. Huhao1</strain>
        <tissue evidence="3">Leaf</tissue>
    </source>
</reference>
<keyword evidence="3" id="KW-0238">DNA-binding</keyword>
<dbReference type="CDD" id="cd16100">
    <property type="entry name" value="ARID"/>
    <property type="match status" value="1"/>
</dbReference>
<sequence>MKHEEENKAENSTPNPQQFDINGTQKIQKPTINLKYREVIHFPTNSILKGTDQGHWDNIWYISNQVDKHLCPNLNFFRNIKEDFVVSKLKDQMKFLFTYGIGEVIIKDDGRGLLISGVLYAPEVTLNILSTDLLEKQDSLRKRNNDFLETYFESLANSEDDVIKIKGNIYSTRVTTFNEFVAFLNLLKCDDTIRQEWDYFRYKFDKVVKWFYNHYLNKSLPGPIPPTINGIQVHLLDLYKLIEGLGGYLSVHFGQEFGTIGELIGLSKQDGDELKKCYIKYLDIFTSYYKTARGPNFPTKRVEVDKSSPLSQQEALAPKQTMAEFKGKEKLEHFGLWDDTRCLQQLEIDQVALMTLNEFYRVVAPLDTLAPE</sequence>
<dbReference type="InterPro" id="IPR054722">
    <property type="entry name" value="PolX-like_BBD"/>
</dbReference>
<proteinExistence type="predicted"/>
<dbReference type="EMBL" id="PKPP01001640">
    <property type="protein sequence ID" value="PWA81050.1"/>
    <property type="molecule type" value="Genomic_DNA"/>
</dbReference>
<protein>
    <submittedName>
        <fullName evidence="3">ARID DNA-binding domain-containing protein</fullName>
    </submittedName>
</protein>
<feature type="region of interest" description="Disordered" evidence="1">
    <location>
        <begin position="1"/>
        <end position="23"/>
    </location>
</feature>
<dbReference type="GO" id="GO:0003677">
    <property type="term" value="F:DNA binding"/>
    <property type="evidence" value="ECO:0007669"/>
    <property type="project" value="UniProtKB-KW"/>
</dbReference>
<dbReference type="Pfam" id="PF22936">
    <property type="entry name" value="Pol_BBD"/>
    <property type="match status" value="1"/>
</dbReference>
<dbReference type="AlphaFoldDB" id="A0A2U1P5T5"/>
<evidence type="ECO:0000313" key="4">
    <source>
        <dbReference type="Proteomes" id="UP000245207"/>
    </source>
</evidence>
<dbReference type="SUPFAM" id="SSF46774">
    <property type="entry name" value="ARID-like"/>
    <property type="match status" value="1"/>
</dbReference>
<evidence type="ECO:0000313" key="3">
    <source>
        <dbReference type="EMBL" id="PWA81050.1"/>
    </source>
</evidence>
<feature type="compositionally biased region" description="Polar residues" evidence="1">
    <location>
        <begin position="10"/>
        <end position="23"/>
    </location>
</feature>
<dbReference type="PROSITE" id="PS51011">
    <property type="entry name" value="ARID"/>
    <property type="match status" value="1"/>
</dbReference>
<dbReference type="PANTHER" id="PTHR46410">
    <property type="entry name" value="AT-RICH INTERACTIVE DOMAIN-CONTAINING PROTEIN 2"/>
    <property type="match status" value="1"/>
</dbReference>
<organism evidence="3 4">
    <name type="scientific">Artemisia annua</name>
    <name type="common">Sweet wormwood</name>
    <dbReference type="NCBI Taxonomy" id="35608"/>
    <lineage>
        <taxon>Eukaryota</taxon>
        <taxon>Viridiplantae</taxon>
        <taxon>Streptophyta</taxon>
        <taxon>Embryophyta</taxon>
        <taxon>Tracheophyta</taxon>
        <taxon>Spermatophyta</taxon>
        <taxon>Magnoliopsida</taxon>
        <taxon>eudicotyledons</taxon>
        <taxon>Gunneridae</taxon>
        <taxon>Pentapetalae</taxon>
        <taxon>asterids</taxon>
        <taxon>campanulids</taxon>
        <taxon>Asterales</taxon>
        <taxon>Asteraceae</taxon>
        <taxon>Asteroideae</taxon>
        <taxon>Anthemideae</taxon>
        <taxon>Artemisiinae</taxon>
        <taxon>Artemisia</taxon>
    </lineage>
</organism>